<dbReference type="Proteomes" id="UP000255108">
    <property type="component" value="Unassembled WGS sequence"/>
</dbReference>
<evidence type="ECO:0000256" key="6">
    <source>
        <dbReference type="RuleBase" id="RU362116"/>
    </source>
</evidence>
<dbReference type="Pfam" id="PF22692">
    <property type="entry name" value="LlgE_F_G_D1"/>
    <property type="match status" value="1"/>
</dbReference>
<dbReference type="SUPFAM" id="SSF117143">
    <property type="entry name" value="Flagellar hook protein flgE"/>
    <property type="match status" value="1"/>
</dbReference>
<dbReference type="Pfam" id="PF06429">
    <property type="entry name" value="Flg_bbr_C"/>
    <property type="match status" value="1"/>
</dbReference>
<reference evidence="10 12" key="1">
    <citation type="submission" date="2018-06" db="EMBL/GenBank/DDBJ databases">
        <authorList>
            <consortium name="Pathogen Informatics"/>
            <person name="Doyle S."/>
        </authorList>
    </citation>
    <scope>NUCLEOTIDE SEQUENCE [LARGE SCALE GENOMIC DNA]</scope>
    <source>
        <strain evidence="10 12">NCTC11159</strain>
    </source>
</reference>
<dbReference type="AlphaFoldDB" id="A0A377SR92"/>
<evidence type="ECO:0000256" key="3">
    <source>
        <dbReference type="ARBA" id="ARBA00023143"/>
    </source>
</evidence>
<dbReference type="PANTHER" id="PTHR30435">
    <property type="entry name" value="FLAGELLAR PROTEIN"/>
    <property type="match status" value="1"/>
</dbReference>
<evidence type="ECO:0000313" key="13">
    <source>
        <dbReference type="Proteomes" id="UP000295794"/>
    </source>
</evidence>
<dbReference type="InterPro" id="IPR010930">
    <property type="entry name" value="Flg_bb/hook_C_dom"/>
</dbReference>
<evidence type="ECO:0000313" key="10">
    <source>
        <dbReference type="EMBL" id="STR44564.1"/>
    </source>
</evidence>
<organism evidence="10 12">
    <name type="scientific">Iodobacter fluviatilis</name>
    <dbReference type="NCBI Taxonomy" id="537"/>
    <lineage>
        <taxon>Bacteria</taxon>
        <taxon>Pseudomonadati</taxon>
        <taxon>Pseudomonadota</taxon>
        <taxon>Betaproteobacteria</taxon>
        <taxon>Neisseriales</taxon>
        <taxon>Chitinibacteraceae</taxon>
        <taxon>Iodobacter</taxon>
    </lineage>
</organism>
<evidence type="ECO:0000256" key="1">
    <source>
        <dbReference type="ARBA" id="ARBA00004117"/>
    </source>
</evidence>
<dbReference type="NCBIfam" id="NF009280">
    <property type="entry name" value="PRK12640.1"/>
    <property type="match status" value="1"/>
</dbReference>
<evidence type="ECO:0000259" key="9">
    <source>
        <dbReference type="Pfam" id="PF22692"/>
    </source>
</evidence>
<evidence type="ECO:0000259" key="7">
    <source>
        <dbReference type="Pfam" id="PF00460"/>
    </source>
</evidence>
<feature type="domain" description="Flagellar basal body rod protein N-terminal" evidence="7">
    <location>
        <begin position="5"/>
        <end position="35"/>
    </location>
</feature>
<evidence type="ECO:0000256" key="5">
    <source>
        <dbReference type="ARBA" id="ARBA00040228"/>
    </source>
</evidence>
<dbReference type="InterPro" id="IPR020013">
    <property type="entry name" value="Flagellar_FlgE/F/G"/>
</dbReference>
<keyword evidence="11" id="KW-0966">Cell projection</keyword>
<accession>A0A377SR92</accession>
<evidence type="ECO:0000256" key="2">
    <source>
        <dbReference type="ARBA" id="ARBA00009677"/>
    </source>
</evidence>
<sequence>MDALIYTVMSGADRTLRAQQIHANNLANAETTGFRADIELASAQAVPGYGYEARHMAQLQASAVDNRAGTVTPTGRSLDVALKGEGYLAVEYAGGEAYTRSGNLNVDSQGALTLNGRAVLGDGGAITLPAFAQVSISDDGTISVLPQGETGALQEAGKLKLVRPNASELTKNEAGLVVSRSGQPLPVDDTVQVLGGHLERSNVSAVEEMIATMTLTRSFEVQMKMFKSADDMADAGNRLIRG</sequence>
<dbReference type="NCBIfam" id="TIGR03506">
    <property type="entry name" value="FlgEFG_subfam"/>
    <property type="match status" value="1"/>
</dbReference>
<feature type="domain" description="Flagellar hook protein FlgE/F/G-like D1" evidence="9">
    <location>
        <begin position="81"/>
        <end position="144"/>
    </location>
</feature>
<keyword evidence="11" id="KW-0282">Flagellum</keyword>
<evidence type="ECO:0000256" key="4">
    <source>
        <dbReference type="ARBA" id="ARBA00038560"/>
    </source>
</evidence>
<dbReference type="GO" id="GO:0071978">
    <property type="term" value="P:bacterial-type flagellum-dependent swarming motility"/>
    <property type="evidence" value="ECO:0007669"/>
    <property type="project" value="TreeGrafter"/>
</dbReference>
<evidence type="ECO:0000313" key="11">
    <source>
        <dbReference type="EMBL" id="TCU86153.1"/>
    </source>
</evidence>
<dbReference type="InterPro" id="IPR053967">
    <property type="entry name" value="LlgE_F_G-like_D1"/>
</dbReference>
<protein>
    <recommendedName>
        <fullName evidence="5 6">Flagellar basal-body rod protein FlgF</fullName>
    </recommendedName>
</protein>
<gene>
    <name evidence="10" type="primary">flgF_2</name>
    <name evidence="11" type="ORF">EV682_10633</name>
    <name evidence="10" type="ORF">NCTC11159_03099</name>
</gene>
<comment type="similarity">
    <text evidence="2 6">Belongs to the flagella basal body rod proteins family.</text>
</comment>
<dbReference type="InterPro" id="IPR037925">
    <property type="entry name" value="FlgE/F/G-like"/>
</dbReference>
<keyword evidence="13" id="KW-1185">Reference proteome</keyword>
<evidence type="ECO:0000313" key="12">
    <source>
        <dbReference type="Proteomes" id="UP000255108"/>
    </source>
</evidence>
<evidence type="ECO:0000259" key="8">
    <source>
        <dbReference type="Pfam" id="PF06429"/>
    </source>
</evidence>
<dbReference type="EMBL" id="SMBT01000006">
    <property type="protein sequence ID" value="TCU86153.1"/>
    <property type="molecule type" value="Genomic_DNA"/>
</dbReference>
<comment type="subunit">
    <text evidence="4 6">The basal body constitutes a major portion of the flagellar organelle and consists of five rings (E,L,P,S, and M) mounted on a central rod. The rod consists of about 26 subunits of FlgG in the distal portion, and FlgB, FlgC and FlgF are thought to build up the proximal portion of the rod with about 6 subunits each.</text>
</comment>
<keyword evidence="3 6" id="KW-0975">Bacterial flagellum</keyword>
<dbReference type="InterPro" id="IPR001444">
    <property type="entry name" value="Flag_bb_rod_N"/>
</dbReference>
<keyword evidence="11" id="KW-0969">Cilium</keyword>
<dbReference type="OrthoDB" id="9804559at2"/>
<dbReference type="Proteomes" id="UP000295794">
    <property type="component" value="Unassembled WGS sequence"/>
</dbReference>
<dbReference type="RefSeq" id="WP_115228355.1">
    <property type="nucleotide sequence ID" value="NZ_CAWOLO010000006.1"/>
</dbReference>
<proteinExistence type="inferred from homology"/>
<feature type="domain" description="Flagellar basal-body/hook protein C-terminal" evidence="8">
    <location>
        <begin position="196"/>
        <end position="239"/>
    </location>
</feature>
<dbReference type="Pfam" id="PF00460">
    <property type="entry name" value="Flg_bb_rod"/>
    <property type="match status" value="1"/>
</dbReference>
<reference evidence="11 13" key="2">
    <citation type="submission" date="2019-03" db="EMBL/GenBank/DDBJ databases">
        <title>Genomic Encyclopedia of Type Strains, Phase IV (KMG-IV): sequencing the most valuable type-strain genomes for metagenomic binning, comparative biology and taxonomic classification.</title>
        <authorList>
            <person name="Goeker M."/>
        </authorList>
    </citation>
    <scope>NUCLEOTIDE SEQUENCE [LARGE SCALE GENOMIC DNA]</scope>
    <source>
        <strain evidence="11 13">DSM 3764</strain>
    </source>
</reference>
<comment type="subcellular location">
    <subcellularLocation>
        <location evidence="1 6">Bacterial flagellum basal body</location>
    </subcellularLocation>
</comment>
<dbReference type="PANTHER" id="PTHR30435:SF18">
    <property type="entry name" value="FLAGELLAR BASAL-BODY ROD PROTEIN FLGF"/>
    <property type="match status" value="1"/>
</dbReference>
<dbReference type="GO" id="GO:0030694">
    <property type="term" value="C:bacterial-type flagellum basal body, rod"/>
    <property type="evidence" value="ECO:0007669"/>
    <property type="project" value="UniProtKB-UniRule"/>
</dbReference>
<name>A0A377SR92_9NEIS</name>
<dbReference type="EMBL" id="UGHR01000003">
    <property type="protein sequence ID" value="STR44564.1"/>
    <property type="molecule type" value="Genomic_DNA"/>
</dbReference>